<protein>
    <submittedName>
        <fullName evidence="2">Uncharacterized protein</fullName>
    </submittedName>
</protein>
<comment type="caution">
    <text evidence="2">The sequence shown here is derived from an EMBL/GenBank/DDBJ whole genome shotgun (WGS) entry which is preliminary data.</text>
</comment>
<dbReference type="Proteomes" id="UP000275348">
    <property type="component" value="Unassembled WGS sequence"/>
</dbReference>
<evidence type="ECO:0000313" key="3">
    <source>
        <dbReference type="Proteomes" id="UP000275348"/>
    </source>
</evidence>
<accession>A0A3L9M9F3</accession>
<dbReference type="Pfam" id="PF19643">
    <property type="entry name" value="DUF6146"/>
    <property type="match status" value="1"/>
</dbReference>
<sequence length="133" mass="16151">MRRFILLIILFTSFTACTTNQVSNDKPSTENKLTFEPNEDGEYDIIVFDPQYDVFLKSIARPKTYNTYDYYKSRNRFYTTIWNQRHMMPSVYDPNLYAVSIDLDPSIDYGLDFEYKLFNFFQFIEWKYKVRLM</sequence>
<keyword evidence="3" id="KW-1185">Reference proteome</keyword>
<feature type="chain" id="PRO_5018270541" evidence="1">
    <location>
        <begin position="19"/>
        <end position="133"/>
    </location>
</feature>
<dbReference type="InterPro" id="IPR046144">
    <property type="entry name" value="DUF6146"/>
</dbReference>
<evidence type="ECO:0000313" key="2">
    <source>
        <dbReference type="EMBL" id="RLZ09857.1"/>
    </source>
</evidence>
<dbReference type="RefSeq" id="WP_121934539.1">
    <property type="nucleotide sequence ID" value="NZ_RDOJ01000008.1"/>
</dbReference>
<proteinExistence type="predicted"/>
<evidence type="ECO:0000256" key="1">
    <source>
        <dbReference type="SAM" id="SignalP"/>
    </source>
</evidence>
<reference evidence="2 3" key="1">
    <citation type="submission" date="2018-10" db="EMBL/GenBank/DDBJ databases">
        <authorList>
            <person name="Chen X."/>
        </authorList>
    </citation>
    <scope>NUCLEOTIDE SEQUENCE [LARGE SCALE GENOMIC DNA]</scope>
    <source>
        <strain evidence="2 3">YIM 102668</strain>
    </source>
</reference>
<name>A0A3L9M9F3_9FLAO</name>
<dbReference type="OrthoDB" id="1119488at2"/>
<dbReference type="AlphaFoldDB" id="A0A3L9M9F3"/>
<dbReference type="PROSITE" id="PS51257">
    <property type="entry name" value="PROKAR_LIPOPROTEIN"/>
    <property type="match status" value="1"/>
</dbReference>
<feature type="signal peptide" evidence="1">
    <location>
        <begin position="1"/>
        <end position="18"/>
    </location>
</feature>
<dbReference type="EMBL" id="RDOJ01000008">
    <property type="protein sequence ID" value="RLZ09857.1"/>
    <property type="molecule type" value="Genomic_DNA"/>
</dbReference>
<keyword evidence="1" id="KW-0732">Signal</keyword>
<gene>
    <name evidence="2" type="ORF">EAH69_07330</name>
</gene>
<organism evidence="2 3">
    <name type="scientific">Faecalibacter macacae</name>
    <dbReference type="NCBI Taxonomy" id="1859289"/>
    <lineage>
        <taxon>Bacteria</taxon>
        <taxon>Pseudomonadati</taxon>
        <taxon>Bacteroidota</taxon>
        <taxon>Flavobacteriia</taxon>
        <taxon>Flavobacteriales</taxon>
        <taxon>Weeksellaceae</taxon>
        <taxon>Faecalibacter</taxon>
    </lineage>
</organism>